<dbReference type="InterPro" id="IPR022454">
    <property type="entry name" value="CHP03883_F420-assoc"/>
</dbReference>
<dbReference type="SUPFAM" id="SSF55486">
    <property type="entry name" value="Metalloproteases ('zincins'), catalytic domain"/>
    <property type="match status" value="1"/>
</dbReference>
<sequence length="369" mass="39428">MRGDGAGRAGPGTLDWDTAVATATRLVQPGPPGVSREVADRAVRALREYSLVAETHVRELTDLGHELPVRHGDVVDRPGWIRSAAGGLAELTDIATRHAQRDDDTDESAVTALLGGVGRQGAGLQAGVVLAYLGAKVLGQFDPFVPGPDGSADGRLVLVAPNIVAAQQALDVPADDFAMWVCLHESTHRLQFTAVPWLRDYFAASLAELMSEMDGTATELAGRLPAVVKQVRAGREGDSSPGMLGIVELVQSPRQRAAFDRIIALSTLLEGHADHVMDAVGPEVVPSVRTIRDRFTRRRQGGGLLDRVLRSLLGVDAKIKQYAQGAAFTDRVVDVVGMEGFNAVWTAPENLPSRAEITSPDSWVRRVHG</sequence>
<dbReference type="InterPro" id="IPR018766">
    <property type="entry name" value="Zinicin_2"/>
</dbReference>
<dbReference type="EMBL" id="CP045929">
    <property type="protein sequence ID" value="QGK71968.1"/>
    <property type="molecule type" value="Genomic_DNA"/>
</dbReference>
<dbReference type="PANTHER" id="PTHR39420">
    <property type="match status" value="1"/>
</dbReference>
<organism evidence="1 2">
    <name type="scientific">Allosaccharopolyspora coralli</name>
    <dbReference type="NCBI Taxonomy" id="2665642"/>
    <lineage>
        <taxon>Bacteria</taxon>
        <taxon>Bacillati</taxon>
        <taxon>Actinomycetota</taxon>
        <taxon>Actinomycetes</taxon>
        <taxon>Pseudonocardiales</taxon>
        <taxon>Pseudonocardiaceae</taxon>
        <taxon>Allosaccharopolyspora</taxon>
    </lineage>
</organism>
<dbReference type="Proteomes" id="UP000371041">
    <property type="component" value="Chromosome"/>
</dbReference>
<protein>
    <submittedName>
        <fullName evidence="1">Coenzyme F420 biosynthesis-associated protein</fullName>
    </submittedName>
</protein>
<dbReference type="PANTHER" id="PTHR39420:SF1">
    <property type="entry name" value="HYDROLASE"/>
    <property type="match status" value="1"/>
</dbReference>
<reference evidence="2" key="1">
    <citation type="submission" date="2019-11" db="EMBL/GenBank/DDBJ databases">
        <title>The complete genome sequence of Saccharopolyspora sp. E2A.</title>
        <authorList>
            <person name="Zhang G."/>
        </authorList>
    </citation>
    <scope>NUCLEOTIDE SEQUENCE [LARGE SCALE GENOMIC DNA]</scope>
    <source>
        <strain evidence="2">E2A</strain>
    </source>
</reference>
<evidence type="ECO:0000313" key="1">
    <source>
        <dbReference type="EMBL" id="QGK71968.1"/>
    </source>
</evidence>
<dbReference type="RefSeq" id="WP_154078536.1">
    <property type="nucleotide sequence ID" value="NZ_CP045929.1"/>
</dbReference>
<dbReference type="Pfam" id="PF10103">
    <property type="entry name" value="Zincin_2"/>
    <property type="match status" value="1"/>
</dbReference>
<dbReference type="NCBIfam" id="TIGR03883">
    <property type="entry name" value="DUF2342_F420"/>
    <property type="match status" value="1"/>
</dbReference>
<dbReference type="KEGG" id="sace:GIY23_01585"/>
<evidence type="ECO:0000313" key="2">
    <source>
        <dbReference type="Proteomes" id="UP000371041"/>
    </source>
</evidence>
<proteinExistence type="predicted"/>
<dbReference type="NCBIfam" id="TIGR03624">
    <property type="entry name" value="putative hydrolase"/>
    <property type="match status" value="1"/>
</dbReference>
<gene>
    <name evidence="1" type="ORF">GIY23_01585</name>
</gene>
<accession>A0A5Q3QBN7</accession>
<name>A0A5Q3QBN7_9PSEU</name>
<keyword evidence="2" id="KW-1185">Reference proteome</keyword>
<dbReference type="AlphaFoldDB" id="A0A5Q3QBN7"/>
<dbReference type="Gene3D" id="1.20.150.30">
    <property type="entry name" value="Zincin-like metallopeptidase, N-terminal domain"/>
    <property type="match status" value="1"/>
</dbReference>
<dbReference type="InterPro" id="IPR042271">
    <property type="entry name" value="Zinicin_2_N"/>
</dbReference>